<sequence length="60" mass="6453">MKKKKDYQRWLIVAKLALIEAIVNAVLSAVRIGTVHPKVIARAASASLVSEVAQAELLLG</sequence>
<gene>
    <name evidence="1" type="ORF">ALMOND_2B007559</name>
</gene>
<name>A0A5E4ENG2_PRUDU</name>
<protein>
    <submittedName>
        <fullName evidence="1">Uncharacterized protein</fullName>
    </submittedName>
</protein>
<evidence type="ECO:0000313" key="2">
    <source>
        <dbReference type="Proteomes" id="UP000327085"/>
    </source>
</evidence>
<dbReference type="Gramene" id="VVA16962">
    <property type="protein sequence ID" value="VVA16962"/>
    <property type="gene ID" value="Prudul26B007559"/>
</dbReference>
<dbReference type="InParanoid" id="A0A5E4ENG2"/>
<reference evidence="2" key="1">
    <citation type="journal article" date="2020" name="Plant J.">
        <title>Transposons played a major role in the diversification between the closely related almond and peach genomes: results from the almond genome sequence.</title>
        <authorList>
            <person name="Alioto T."/>
            <person name="Alexiou K.G."/>
            <person name="Bardil A."/>
            <person name="Barteri F."/>
            <person name="Castanera R."/>
            <person name="Cruz F."/>
            <person name="Dhingra A."/>
            <person name="Duval H."/>
            <person name="Fernandez I Marti A."/>
            <person name="Frias L."/>
            <person name="Galan B."/>
            <person name="Garcia J.L."/>
            <person name="Howad W."/>
            <person name="Gomez-Garrido J."/>
            <person name="Gut M."/>
            <person name="Julca I."/>
            <person name="Morata J."/>
            <person name="Puigdomenech P."/>
            <person name="Ribeca P."/>
            <person name="Rubio Cabetas M.J."/>
            <person name="Vlasova A."/>
            <person name="Wirthensohn M."/>
            <person name="Garcia-Mas J."/>
            <person name="Gabaldon T."/>
            <person name="Casacuberta J.M."/>
            <person name="Arus P."/>
        </authorList>
    </citation>
    <scope>NUCLEOTIDE SEQUENCE [LARGE SCALE GENOMIC DNA]</scope>
    <source>
        <strain evidence="2">cv. Texas</strain>
    </source>
</reference>
<proteinExistence type="predicted"/>
<organism evidence="1 2">
    <name type="scientific">Prunus dulcis</name>
    <name type="common">Almond</name>
    <name type="synonym">Amygdalus dulcis</name>
    <dbReference type="NCBI Taxonomy" id="3755"/>
    <lineage>
        <taxon>Eukaryota</taxon>
        <taxon>Viridiplantae</taxon>
        <taxon>Streptophyta</taxon>
        <taxon>Embryophyta</taxon>
        <taxon>Tracheophyta</taxon>
        <taxon>Spermatophyta</taxon>
        <taxon>Magnoliopsida</taxon>
        <taxon>eudicotyledons</taxon>
        <taxon>Gunneridae</taxon>
        <taxon>Pentapetalae</taxon>
        <taxon>rosids</taxon>
        <taxon>fabids</taxon>
        <taxon>Rosales</taxon>
        <taxon>Rosaceae</taxon>
        <taxon>Amygdaloideae</taxon>
        <taxon>Amygdaleae</taxon>
        <taxon>Prunus</taxon>
    </lineage>
</organism>
<dbReference type="Proteomes" id="UP000327085">
    <property type="component" value="Chromosome 5"/>
</dbReference>
<dbReference type="EMBL" id="CABIKO010000022">
    <property type="protein sequence ID" value="VVA16962.1"/>
    <property type="molecule type" value="Genomic_DNA"/>
</dbReference>
<accession>A0A5E4ENG2</accession>
<evidence type="ECO:0000313" key="1">
    <source>
        <dbReference type="EMBL" id="VVA16962.1"/>
    </source>
</evidence>
<dbReference type="AlphaFoldDB" id="A0A5E4ENG2"/>